<keyword evidence="3" id="KW-0805">Transcription regulation</keyword>
<dbReference type="InterPro" id="IPR001138">
    <property type="entry name" value="Zn2Cys6_DnaBD"/>
</dbReference>
<dbReference type="EMBL" id="JANBOJ010000123">
    <property type="protein sequence ID" value="KAJ1722231.1"/>
    <property type="molecule type" value="Genomic_DNA"/>
</dbReference>
<keyword evidence="2" id="KW-0479">Metal-binding</keyword>
<protein>
    <recommendedName>
        <fullName evidence="8">Zn(2)-C6 fungal-type domain-containing protein</fullName>
    </recommendedName>
</protein>
<accession>A0A9W8CS35</accession>
<organism evidence="9 10">
    <name type="scientific">Coemansia erecta</name>
    <dbReference type="NCBI Taxonomy" id="147472"/>
    <lineage>
        <taxon>Eukaryota</taxon>
        <taxon>Fungi</taxon>
        <taxon>Fungi incertae sedis</taxon>
        <taxon>Zoopagomycota</taxon>
        <taxon>Kickxellomycotina</taxon>
        <taxon>Kickxellomycetes</taxon>
        <taxon>Kickxellales</taxon>
        <taxon>Kickxellaceae</taxon>
        <taxon>Coemansia</taxon>
    </lineage>
</organism>
<dbReference type="AlphaFoldDB" id="A0A9W8CS35"/>
<dbReference type="InterPro" id="IPR050815">
    <property type="entry name" value="TF_fung"/>
</dbReference>
<dbReference type="Proteomes" id="UP001149813">
    <property type="component" value="Unassembled WGS sequence"/>
</dbReference>
<keyword evidence="5" id="KW-0539">Nucleus</keyword>
<proteinExistence type="predicted"/>
<evidence type="ECO:0000313" key="10">
    <source>
        <dbReference type="Proteomes" id="UP001149813"/>
    </source>
</evidence>
<dbReference type="OrthoDB" id="39175at2759"/>
<dbReference type="CDD" id="cd12148">
    <property type="entry name" value="fungal_TF_MHR"/>
    <property type="match status" value="1"/>
</dbReference>
<evidence type="ECO:0000256" key="6">
    <source>
        <dbReference type="SAM" id="Coils"/>
    </source>
</evidence>
<dbReference type="PROSITE" id="PS00463">
    <property type="entry name" value="ZN2_CY6_FUNGAL_1"/>
    <property type="match status" value="1"/>
</dbReference>
<evidence type="ECO:0000256" key="3">
    <source>
        <dbReference type="ARBA" id="ARBA00023015"/>
    </source>
</evidence>
<comment type="subcellular location">
    <subcellularLocation>
        <location evidence="1">Nucleus</location>
    </subcellularLocation>
</comment>
<dbReference type="InterPro" id="IPR036864">
    <property type="entry name" value="Zn2-C6_fun-type_DNA-bd_sf"/>
</dbReference>
<dbReference type="CDD" id="cd00067">
    <property type="entry name" value="GAL4"/>
    <property type="match status" value="1"/>
</dbReference>
<keyword evidence="6" id="KW-0175">Coiled coil</keyword>
<evidence type="ECO:0000256" key="5">
    <source>
        <dbReference type="ARBA" id="ARBA00023242"/>
    </source>
</evidence>
<dbReference type="GO" id="GO:0003677">
    <property type="term" value="F:DNA binding"/>
    <property type="evidence" value="ECO:0007669"/>
    <property type="project" value="InterPro"/>
</dbReference>
<dbReference type="SMART" id="SM00066">
    <property type="entry name" value="GAL4"/>
    <property type="match status" value="1"/>
</dbReference>
<dbReference type="Pfam" id="PF04082">
    <property type="entry name" value="Fungal_trans"/>
    <property type="match status" value="1"/>
</dbReference>
<dbReference type="PANTHER" id="PTHR47338:SF5">
    <property type="entry name" value="ZN(II)2CYS6 TRANSCRIPTION FACTOR (EUROFUNG)"/>
    <property type="match status" value="1"/>
</dbReference>
<comment type="caution">
    <text evidence="9">The sequence shown here is derived from an EMBL/GenBank/DDBJ whole genome shotgun (WGS) entry which is preliminary data.</text>
</comment>
<dbReference type="PANTHER" id="PTHR47338">
    <property type="entry name" value="ZN(II)2CYS6 TRANSCRIPTION FACTOR (EUROFUNG)-RELATED"/>
    <property type="match status" value="1"/>
</dbReference>
<feature type="coiled-coil region" evidence="6">
    <location>
        <begin position="569"/>
        <end position="596"/>
    </location>
</feature>
<dbReference type="InterPro" id="IPR007219">
    <property type="entry name" value="XnlR_reg_dom"/>
</dbReference>
<feature type="domain" description="Zn(2)-C6 fungal-type" evidence="8">
    <location>
        <begin position="51"/>
        <end position="81"/>
    </location>
</feature>
<feature type="compositionally biased region" description="Polar residues" evidence="7">
    <location>
        <begin position="96"/>
        <end position="112"/>
    </location>
</feature>
<evidence type="ECO:0000256" key="2">
    <source>
        <dbReference type="ARBA" id="ARBA00022723"/>
    </source>
</evidence>
<feature type="region of interest" description="Disordered" evidence="7">
    <location>
        <begin position="83"/>
        <end position="118"/>
    </location>
</feature>
<evidence type="ECO:0000256" key="4">
    <source>
        <dbReference type="ARBA" id="ARBA00023163"/>
    </source>
</evidence>
<dbReference type="PROSITE" id="PS50048">
    <property type="entry name" value="ZN2_CY6_FUNGAL_2"/>
    <property type="match status" value="1"/>
</dbReference>
<feature type="compositionally biased region" description="Acidic residues" evidence="7">
    <location>
        <begin position="648"/>
        <end position="659"/>
    </location>
</feature>
<dbReference type="Gene3D" id="4.10.240.10">
    <property type="entry name" value="Zn(2)-C6 fungal-type DNA-binding domain"/>
    <property type="match status" value="1"/>
</dbReference>
<dbReference type="Pfam" id="PF00172">
    <property type="entry name" value="Zn_clus"/>
    <property type="match status" value="1"/>
</dbReference>
<name>A0A9W8CS35_9FUNG</name>
<dbReference type="GO" id="GO:0006351">
    <property type="term" value="P:DNA-templated transcription"/>
    <property type="evidence" value="ECO:0007669"/>
    <property type="project" value="InterPro"/>
</dbReference>
<keyword evidence="10" id="KW-1185">Reference proteome</keyword>
<keyword evidence="4" id="KW-0804">Transcription</keyword>
<feature type="region of interest" description="Disordered" evidence="7">
    <location>
        <begin position="1"/>
        <end position="48"/>
    </location>
</feature>
<evidence type="ECO:0000259" key="8">
    <source>
        <dbReference type="PROSITE" id="PS50048"/>
    </source>
</evidence>
<dbReference type="SUPFAM" id="SSF57701">
    <property type="entry name" value="Zn2/Cys6 DNA-binding domain"/>
    <property type="match status" value="1"/>
</dbReference>
<dbReference type="GO" id="GO:0005634">
    <property type="term" value="C:nucleus"/>
    <property type="evidence" value="ECO:0007669"/>
    <property type="project" value="UniProtKB-SubCell"/>
</dbReference>
<sequence>MNFGFFMPEPSPDATAPHQQQQQQTQQPSLAEVAQASKRDGAAGQKPIGMACRACRQRKIRCGGERPRCSYCVKKGYDCVLTPHKKRGRPRKNEQRSSGSDKNTSKMQSQQPETDERGADLLDGLDLDVRQLWAELTGLQGLELPAELSALAAGVPWQADASLAAAMPDSAAAVPGAPPDAALFASNYAFPHVTPLAPADPAGAGAAAASGVASTPASDLLPSVALPAAQSASPRARSLSTEASSAAGLSAQASAPPVRRAIDANIRQYFVYVHPWLPILHRPTFERQVLDGSVDATLYYAVQAIAARFGDQRRAGRSSGSGSGSGRRPYRRGRRFARAAALRLPRELGTARLATLQALAILALYAASSGQWQEGAAYEKLAVQLAFIGQYHVLDEEFLLPPVANNLGLYEAGWSEHSHPARLEVLSRPGGVLAHEQRRRAWWAVFQLERFNGLAMGRPPIIKPGWHWVWLPCSEALWASENPAGALAWEMGLAGSSSSAATAAGRQDGARAPNSVSNCRVDLVLALIMGQIVEQRTDMFRLFFPRVDRGTLFYDNQPTHASLNWPQRLQRLRETVGALERRLRQWHRELDRYADAFSARRHANFELMGAACQIHVHACVLQIREHLFEDVLVAAQQGAGVRRTATVDDGDADMEETTDGDSASASASASSVDLTSLYESHVGLPFDRAACQRGYMARARRPRLTLAFVRQMDALARSCWDRSVAMADEVARLLRVHWLRALDEPGAGLDGDDADGLADLGLADLGLPNTATTANAAAGVNAGENEDDDENDSVAAASSSAAASAAAAPGTLDLDPLVADRFKLMSPQTPYHLFVAGKVQAARLKQAVTAQARLADGRMDVDAEAPAGCKDDASGVDTHDTHDADAEADADVVVDEAVRRINAIWDAHARDADAQAIAARLDDIIAALDYCQLFWYSLNFAEHLRHLKAEASKPLLHGVYRE</sequence>
<evidence type="ECO:0000256" key="1">
    <source>
        <dbReference type="ARBA" id="ARBA00004123"/>
    </source>
</evidence>
<reference evidence="9" key="1">
    <citation type="submission" date="2022-07" db="EMBL/GenBank/DDBJ databases">
        <title>Phylogenomic reconstructions and comparative analyses of Kickxellomycotina fungi.</title>
        <authorList>
            <person name="Reynolds N.K."/>
            <person name="Stajich J.E."/>
            <person name="Barry K."/>
            <person name="Grigoriev I.V."/>
            <person name="Crous P."/>
            <person name="Smith M.E."/>
        </authorList>
    </citation>
    <scope>NUCLEOTIDE SEQUENCE</scope>
    <source>
        <strain evidence="9">NBRC 32514</strain>
    </source>
</reference>
<dbReference type="GO" id="GO:0008270">
    <property type="term" value="F:zinc ion binding"/>
    <property type="evidence" value="ECO:0007669"/>
    <property type="project" value="InterPro"/>
</dbReference>
<dbReference type="GO" id="GO:0000981">
    <property type="term" value="F:DNA-binding transcription factor activity, RNA polymerase II-specific"/>
    <property type="evidence" value="ECO:0007669"/>
    <property type="project" value="InterPro"/>
</dbReference>
<feature type="region of interest" description="Disordered" evidence="7">
    <location>
        <begin position="643"/>
        <end position="667"/>
    </location>
</feature>
<evidence type="ECO:0000256" key="7">
    <source>
        <dbReference type="SAM" id="MobiDB-lite"/>
    </source>
</evidence>
<gene>
    <name evidence="9" type="ORF">LPJ53_003330</name>
</gene>
<evidence type="ECO:0000313" key="9">
    <source>
        <dbReference type="EMBL" id="KAJ1722231.1"/>
    </source>
</evidence>